<dbReference type="Gene3D" id="3.30.110.40">
    <property type="entry name" value="TusA-like domain"/>
    <property type="match status" value="1"/>
</dbReference>
<gene>
    <name evidence="2" type="ORF">KN1_03750</name>
</gene>
<protein>
    <submittedName>
        <fullName evidence="2">Transcriptional regulator</fullName>
    </submittedName>
</protein>
<dbReference type="Pfam" id="PF01206">
    <property type="entry name" value="TusA"/>
    <property type="match status" value="1"/>
</dbReference>
<accession>A0A8D5U4F5</accession>
<dbReference type="KEGG" id="csty:KN1_03750"/>
<evidence type="ECO:0000259" key="1">
    <source>
        <dbReference type="PROSITE" id="PS01148"/>
    </source>
</evidence>
<evidence type="ECO:0000313" key="2">
    <source>
        <dbReference type="EMBL" id="BCU69078.1"/>
    </source>
</evidence>
<dbReference type="SUPFAM" id="SSF64307">
    <property type="entry name" value="SirA-like"/>
    <property type="match status" value="1"/>
</dbReference>
<feature type="domain" description="UPF0033" evidence="1">
    <location>
        <begin position="23"/>
        <end position="47"/>
    </location>
</feature>
<name>A0A8D5U4F5_9CREN</name>
<reference evidence="2 3" key="1">
    <citation type="submission" date="2021-04" db="EMBL/GenBank/DDBJ databases">
        <title>Complete genome sequence of Stygiolobus sp. KN-1.</title>
        <authorList>
            <person name="Nakamura K."/>
            <person name="Sakai H."/>
            <person name="Kurosawa N."/>
        </authorList>
    </citation>
    <scope>NUCLEOTIDE SEQUENCE [LARGE SCALE GENOMIC DNA]</scope>
    <source>
        <strain evidence="2 3">KN-1</strain>
    </source>
</reference>
<dbReference type="CDD" id="cd00291">
    <property type="entry name" value="SirA_YedF_YeeD"/>
    <property type="match status" value="1"/>
</dbReference>
<dbReference type="InterPro" id="IPR036868">
    <property type="entry name" value="TusA-like_sf"/>
</dbReference>
<organism evidence="2 3">
    <name type="scientific">Stygiolobus caldivivus</name>
    <dbReference type="NCBI Taxonomy" id="2824673"/>
    <lineage>
        <taxon>Archaea</taxon>
        <taxon>Thermoproteota</taxon>
        <taxon>Thermoprotei</taxon>
        <taxon>Sulfolobales</taxon>
        <taxon>Sulfolobaceae</taxon>
        <taxon>Stygiolobus</taxon>
    </lineage>
</organism>
<dbReference type="EMBL" id="AP024597">
    <property type="protein sequence ID" value="BCU69078.1"/>
    <property type="molecule type" value="Genomic_DNA"/>
</dbReference>
<evidence type="ECO:0000313" key="3">
    <source>
        <dbReference type="Proteomes" id="UP000825123"/>
    </source>
</evidence>
<dbReference type="Proteomes" id="UP000825123">
    <property type="component" value="Chromosome"/>
</dbReference>
<keyword evidence="3" id="KW-1185">Reference proteome</keyword>
<sequence length="92" mass="10257">MNHILRVVKMSEELKSKNPDVVLDVRGESCPVPEMEASKKLKKMKAGQVLEVVTDHQPAVDVTLPSLAKNLGYPFTVIKDGEAYKVRILKVK</sequence>
<dbReference type="PROSITE" id="PS01148">
    <property type="entry name" value="UPF0033"/>
    <property type="match status" value="1"/>
</dbReference>
<proteinExistence type="predicted"/>
<dbReference type="InterPro" id="IPR001455">
    <property type="entry name" value="TusA-like"/>
</dbReference>
<dbReference type="PANTHER" id="PTHR33279">
    <property type="entry name" value="SULFUR CARRIER PROTEIN YEDF-RELATED"/>
    <property type="match status" value="1"/>
</dbReference>
<dbReference type="PANTHER" id="PTHR33279:SF18">
    <property type="entry name" value="SULFUR CARRIER PROTEIN MJ0990-RELATED"/>
    <property type="match status" value="1"/>
</dbReference>
<dbReference type="AlphaFoldDB" id="A0A8D5U4F5"/>